<dbReference type="EMBL" id="CP011371">
    <property type="protein sequence ID" value="AKJ31941.1"/>
    <property type="molecule type" value="Genomic_DNA"/>
</dbReference>
<accession>A0A0G3BX48</accession>
<evidence type="ECO:0000313" key="1">
    <source>
        <dbReference type="EMBL" id="AKJ31941.1"/>
    </source>
</evidence>
<protein>
    <submittedName>
        <fullName evidence="1">Uncharacterized protein</fullName>
    </submittedName>
</protein>
<dbReference type="KEGG" id="pbh:AAW51_5250"/>
<proteinExistence type="predicted"/>
<keyword evidence="2" id="KW-1185">Reference proteome</keyword>
<sequence length="50" mass="5251">MSARGRHAVERKCRAFAIRLSNDRPLIASAAALIDDSSQPAGGSGTQRAL</sequence>
<dbReference type="AlphaFoldDB" id="A0A0G3BX48"/>
<evidence type="ECO:0000313" key="2">
    <source>
        <dbReference type="Proteomes" id="UP000035352"/>
    </source>
</evidence>
<dbReference type="Proteomes" id="UP000035352">
    <property type="component" value="Chromosome"/>
</dbReference>
<reference evidence="1 2" key="1">
    <citation type="submission" date="2015-05" db="EMBL/GenBank/DDBJ databases">
        <authorList>
            <person name="Tang B."/>
            <person name="Yu Y."/>
        </authorList>
    </citation>
    <scope>NUCLEOTIDE SEQUENCE [LARGE SCALE GENOMIC DNA]</scope>
    <source>
        <strain evidence="1 2">DSM 7029</strain>
    </source>
</reference>
<name>A0A0G3BX48_9BURK</name>
<organism evidence="1 2">
    <name type="scientific">Caldimonas brevitalea</name>
    <dbReference type="NCBI Taxonomy" id="413882"/>
    <lineage>
        <taxon>Bacteria</taxon>
        <taxon>Pseudomonadati</taxon>
        <taxon>Pseudomonadota</taxon>
        <taxon>Betaproteobacteria</taxon>
        <taxon>Burkholderiales</taxon>
        <taxon>Sphaerotilaceae</taxon>
        <taxon>Caldimonas</taxon>
    </lineage>
</organism>
<gene>
    <name evidence="1" type="ORF">AAW51_5250</name>
</gene>